<organism evidence="1">
    <name type="scientific">uncultured Caudovirales phage</name>
    <dbReference type="NCBI Taxonomy" id="2100421"/>
    <lineage>
        <taxon>Viruses</taxon>
        <taxon>Duplodnaviria</taxon>
        <taxon>Heunggongvirae</taxon>
        <taxon>Uroviricota</taxon>
        <taxon>Caudoviricetes</taxon>
        <taxon>Peduoviridae</taxon>
        <taxon>Maltschvirus</taxon>
        <taxon>Maltschvirus maltsch</taxon>
    </lineage>
</organism>
<accession>A0A6J5N0J7</accession>
<protein>
    <submittedName>
        <fullName evidence="1">Uncharacterized protein</fullName>
    </submittedName>
</protein>
<reference evidence="1" key="1">
    <citation type="submission" date="2020-04" db="EMBL/GenBank/DDBJ databases">
        <authorList>
            <person name="Chiriac C."/>
            <person name="Salcher M."/>
            <person name="Ghai R."/>
            <person name="Kavagutti S V."/>
        </authorList>
    </citation>
    <scope>NUCLEOTIDE SEQUENCE</scope>
</reference>
<proteinExistence type="predicted"/>
<dbReference type="EMBL" id="LR796561">
    <property type="protein sequence ID" value="CAB4152142.1"/>
    <property type="molecule type" value="Genomic_DNA"/>
</dbReference>
<name>A0A6J5N0J7_9CAUD</name>
<sequence length="185" mass="18507">MADTTTTNLLLTKPEVGASTDTWGTKINTDLDTIDAAFKGDGTGTSVGLNVGSGKTLSVAGTASVAGTLSVPGTATFGGVFTVTATDAIKIASGTTAQRPGTPAAGQMRFNSTLIRFEGYNGTAWSSVGGGATGGGTDTVFYENTKTVTTSYTLTTSTNAMSTGPITVNSSVTVTIPSGARWVVL</sequence>
<evidence type="ECO:0000313" key="1">
    <source>
        <dbReference type="EMBL" id="CAB4152142.1"/>
    </source>
</evidence>
<gene>
    <name evidence="1" type="ORF">UFOVP588_53</name>
</gene>